<dbReference type="InterPro" id="IPR017592">
    <property type="entry name" value="Pilus_assmbl_Flp-typ_CpaB"/>
</dbReference>
<proteinExistence type="predicted"/>
<protein>
    <submittedName>
        <fullName evidence="2">Flp pilus assembly protein CpaB</fullName>
    </submittedName>
</protein>
<dbReference type="AlphaFoldDB" id="A0A7Z2T7K0"/>
<reference evidence="2 3" key="1">
    <citation type="submission" date="2020-01" db="EMBL/GenBank/DDBJ databases">
        <title>Whole genome and functional gene identification of agarase of Vibrio HN897.</title>
        <authorList>
            <person name="Liu Y."/>
            <person name="Zhao Z."/>
        </authorList>
    </citation>
    <scope>NUCLEOTIDE SEQUENCE [LARGE SCALE GENOMIC DNA]</scope>
    <source>
        <strain evidence="2 3">HN897</strain>
    </source>
</reference>
<accession>A0A7Z2T7K0</accession>
<feature type="domain" description="Flp pilus assembly protein RcpC/CpaB" evidence="1">
    <location>
        <begin position="118"/>
        <end position="223"/>
    </location>
</feature>
<evidence type="ECO:0000313" key="3">
    <source>
        <dbReference type="Proteomes" id="UP000464262"/>
    </source>
</evidence>
<name>A0A7Z2T7K0_9VIBR</name>
<dbReference type="Pfam" id="PF16976">
    <property type="entry name" value="RcpC"/>
    <property type="match status" value="1"/>
</dbReference>
<dbReference type="NCBIfam" id="TIGR03177">
    <property type="entry name" value="pilus_cpaB"/>
    <property type="match status" value="1"/>
</dbReference>
<dbReference type="Proteomes" id="UP000464262">
    <property type="component" value="Chromosome 2"/>
</dbReference>
<dbReference type="InterPro" id="IPR031571">
    <property type="entry name" value="RcpC_dom"/>
</dbReference>
<keyword evidence="3" id="KW-1185">Reference proteome</keyword>
<dbReference type="RefSeq" id="WP_164650732.1">
    <property type="nucleotide sequence ID" value="NZ_CP047476.1"/>
</dbReference>
<dbReference type="EMBL" id="CP047476">
    <property type="protein sequence ID" value="QIA65834.1"/>
    <property type="molecule type" value="Genomic_DNA"/>
</dbReference>
<dbReference type="KEGG" id="vas:GT360_20185"/>
<evidence type="ECO:0000259" key="1">
    <source>
        <dbReference type="Pfam" id="PF16976"/>
    </source>
</evidence>
<evidence type="ECO:0000313" key="2">
    <source>
        <dbReference type="EMBL" id="QIA65834.1"/>
    </source>
</evidence>
<sequence length="261" mass="28823">MMRTKLLMIFAFLAISVGLYGVLNPTKKEHLSKIQHIVEDKPIFYHVYFFINDVKSGDYVSRRDFELRRLSSDEAEKLGIFGDLSIATPAGSVYRTANKADSILLQDAILSPEQPGYIDAIISSNHVPYAIKVNPETVVGGLIDYGTKIDVLAITQPSEGYSNTQISIEPILTGIKVLQVKKEQSSNSGSSNTTQSINNHLILELTRKQVAQLTIAKKIAQIEVHKSIGNYSLNDLSSNAGDVLPNFKAIKEFRANKVTVK</sequence>
<gene>
    <name evidence="2" type="primary">cpaB</name>
    <name evidence="2" type="ORF">GT360_20185</name>
</gene>
<organism evidence="2 3">
    <name type="scientific">Vibrio astriarenae</name>
    <dbReference type="NCBI Taxonomy" id="1481923"/>
    <lineage>
        <taxon>Bacteria</taxon>
        <taxon>Pseudomonadati</taxon>
        <taxon>Pseudomonadota</taxon>
        <taxon>Gammaproteobacteria</taxon>
        <taxon>Vibrionales</taxon>
        <taxon>Vibrionaceae</taxon>
        <taxon>Vibrio</taxon>
    </lineage>
</organism>